<evidence type="ECO:0000256" key="3">
    <source>
        <dbReference type="ARBA" id="ARBA00022833"/>
    </source>
</evidence>
<dbReference type="GO" id="GO:0016747">
    <property type="term" value="F:acyltransferase activity, transferring groups other than amino-acyl groups"/>
    <property type="evidence" value="ECO:0007669"/>
    <property type="project" value="InterPro"/>
</dbReference>
<comment type="caution">
    <text evidence="8">The sequence shown here is derived from an EMBL/GenBank/DDBJ whole genome shotgun (WGS) entry which is preliminary data.</text>
</comment>
<dbReference type="CDD" id="cd04301">
    <property type="entry name" value="NAT_SF"/>
    <property type="match status" value="1"/>
</dbReference>
<dbReference type="EMBL" id="JAQMWT010000021">
    <property type="protein sequence ID" value="KAJ8613810.1"/>
    <property type="molecule type" value="Genomic_DNA"/>
</dbReference>
<evidence type="ECO:0000259" key="7">
    <source>
        <dbReference type="PROSITE" id="PS51186"/>
    </source>
</evidence>
<evidence type="ECO:0000259" key="6">
    <source>
        <dbReference type="PROSITE" id="PS50016"/>
    </source>
</evidence>
<dbReference type="PROSITE" id="PS51186">
    <property type="entry name" value="GNAT"/>
    <property type="match status" value="1"/>
</dbReference>
<dbReference type="Pfam" id="PF13673">
    <property type="entry name" value="Acetyltransf_10"/>
    <property type="match status" value="1"/>
</dbReference>
<keyword evidence="9" id="KW-1185">Reference proteome</keyword>
<feature type="domain" description="PHD-type" evidence="6">
    <location>
        <begin position="348"/>
        <end position="400"/>
    </location>
</feature>
<dbReference type="Proteomes" id="UP001230188">
    <property type="component" value="Unassembled WGS sequence"/>
</dbReference>
<proteinExistence type="predicted"/>
<name>A0AAD7UPI5_9STRA</name>
<keyword evidence="1" id="KW-0479">Metal-binding</keyword>
<protein>
    <recommendedName>
        <fullName evidence="10">PHD-type domain-containing protein</fullName>
    </recommendedName>
</protein>
<organism evidence="8 9">
    <name type="scientific">Chrysophaeum taylorii</name>
    <dbReference type="NCBI Taxonomy" id="2483200"/>
    <lineage>
        <taxon>Eukaryota</taxon>
        <taxon>Sar</taxon>
        <taxon>Stramenopiles</taxon>
        <taxon>Ochrophyta</taxon>
        <taxon>Pelagophyceae</taxon>
        <taxon>Pelagomonadales</taxon>
        <taxon>Pelagomonadaceae</taxon>
        <taxon>Chrysophaeum</taxon>
    </lineage>
</organism>
<dbReference type="InterPro" id="IPR019787">
    <property type="entry name" value="Znf_PHD-finger"/>
</dbReference>
<evidence type="ECO:0000256" key="4">
    <source>
        <dbReference type="PROSITE-ProRule" id="PRU00146"/>
    </source>
</evidence>
<keyword evidence="3" id="KW-0862">Zinc</keyword>
<evidence type="ECO:0000256" key="2">
    <source>
        <dbReference type="ARBA" id="ARBA00022771"/>
    </source>
</evidence>
<sequence length="773" mass="85307">MDAEALAASAIPCPTEIDLSRVSFEATRSPEHAKRLLAGMEEEEEEEEESRSLMGFERMKEVLALHAAYIPNVSASEMLGSGEYESIAMVDASGKAAIGCCTYRAHSGNGPSFLELSLFCVDVACQGRGLGQQLMRALERVAQEKHDSSLILAYADNSAFPFFRRMGFTRTVSNPNWKPKVICYNDAVVVEKVIGAETRPKPIRVVQCTSGRPRCYCRSGRTRAIERYDPVTGETLEVYCSASDASRKLGLAACSVTHVTNGHAHSAKGHVFRYVEDLPFLTGGARPVARVNVVDDEVRVLREYSSARNAARKIFGEKSTMNGLIGECCNGFVDEVAGLVFRWADERIRPCWICRSSCDADALLLCDGMAGRCWSTAHIHCLGLEKVPDGDWYCESCEARRAAGYDMRKAVPLGLPRFFSEETLAKRRRALGLITENVNSVPSSSSASEEEEEGTPVLQLADKRVAASSSLEEEKEEADRPEPTTTTTTTTTKEVSPAAADDDDDAPPRKKHKPSRPTAPLGDEDARCIKNEDVPDDVPAEEEPAANEVEVAEVKMVEVAPLPPPEEVAPSNDITPKKKIKKKKKKKKNTEEVASKKKKKKKITTSDEEVAAESKKTEEIAPSSTPQKKKKTEEGAEMPIFSPLTTAEESGRKIKVRLENPKRCKSKSWARYEVYKVATTTKEYFALGGTRADLAYDTAKGFVEFVADHSPKEEEEAFWRPVGSPCRISHNDMWYSGRIVGYEDAKATIAYDNYTGYATILDLKEKGRIKWSA</sequence>
<dbReference type="SUPFAM" id="SSF55729">
    <property type="entry name" value="Acyl-CoA N-acyltransferases (Nat)"/>
    <property type="match status" value="1"/>
</dbReference>
<dbReference type="InterPro" id="IPR013083">
    <property type="entry name" value="Znf_RING/FYVE/PHD"/>
</dbReference>
<feature type="compositionally biased region" description="Basic residues" evidence="5">
    <location>
        <begin position="577"/>
        <end position="588"/>
    </location>
</feature>
<gene>
    <name evidence="8" type="ORF">CTAYLR_004922</name>
</gene>
<evidence type="ECO:0000256" key="5">
    <source>
        <dbReference type="SAM" id="MobiDB-lite"/>
    </source>
</evidence>
<feature type="compositionally biased region" description="Basic and acidic residues" evidence="5">
    <location>
        <begin position="524"/>
        <end position="533"/>
    </location>
</feature>
<dbReference type="InterPro" id="IPR011011">
    <property type="entry name" value="Znf_FYVE_PHD"/>
</dbReference>
<dbReference type="Gene3D" id="3.30.40.10">
    <property type="entry name" value="Zinc/RING finger domain, C3HC4 (zinc finger)"/>
    <property type="match status" value="1"/>
</dbReference>
<evidence type="ECO:0008006" key="10">
    <source>
        <dbReference type="Google" id="ProtNLM"/>
    </source>
</evidence>
<dbReference type="AlphaFoldDB" id="A0AAD7UPI5"/>
<evidence type="ECO:0000313" key="8">
    <source>
        <dbReference type="EMBL" id="KAJ8613810.1"/>
    </source>
</evidence>
<dbReference type="InterPro" id="IPR000182">
    <property type="entry name" value="GNAT_dom"/>
</dbReference>
<dbReference type="InterPro" id="IPR016181">
    <property type="entry name" value="Acyl_CoA_acyltransferase"/>
</dbReference>
<dbReference type="GO" id="GO:0008270">
    <property type="term" value="F:zinc ion binding"/>
    <property type="evidence" value="ECO:0007669"/>
    <property type="project" value="UniProtKB-KW"/>
</dbReference>
<dbReference type="SUPFAM" id="SSF57903">
    <property type="entry name" value="FYVE/PHD zinc finger"/>
    <property type="match status" value="1"/>
</dbReference>
<evidence type="ECO:0000313" key="9">
    <source>
        <dbReference type="Proteomes" id="UP001230188"/>
    </source>
</evidence>
<dbReference type="Gene3D" id="3.40.630.30">
    <property type="match status" value="1"/>
</dbReference>
<reference evidence="8" key="1">
    <citation type="submission" date="2023-01" db="EMBL/GenBank/DDBJ databases">
        <title>Metagenome sequencing of chrysophaentin producing Chrysophaeum taylorii.</title>
        <authorList>
            <person name="Davison J."/>
            <person name="Bewley C."/>
        </authorList>
    </citation>
    <scope>NUCLEOTIDE SEQUENCE</scope>
    <source>
        <strain evidence="8">NIES-1699</strain>
    </source>
</reference>
<feature type="region of interest" description="Disordered" evidence="5">
    <location>
        <begin position="439"/>
        <end position="646"/>
    </location>
</feature>
<dbReference type="Gene3D" id="1.10.10.10">
    <property type="entry name" value="Winged helix-like DNA-binding domain superfamily/Winged helix DNA-binding domain"/>
    <property type="match status" value="1"/>
</dbReference>
<dbReference type="PROSITE" id="PS50016">
    <property type="entry name" value="ZF_PHD_2"/>
    <property type="match status" value="1"/>
</dbReference>
<feature type="domain" description="N-acetyltransferase" evidence="7">
    <location>
        <begin position="48"/>
        <end position="195"/>
    </location>
</feature>
<feature type="compositionally biased region" description="Acidic residues" evidence="5">
    <location>
        <begin position="534"/>
        <end position="545"/>
    </location>
</feature>
<evidence type="ECO:0000256" key="1">
    <source>
        <dbReference type="ARBA" id="ARBA00022723"/>
    </source>
</evidence>
<dbReference type="InterPro" id="IPR036388">
    <property type="entry name" value="WH-like_DNA-bd_sf"/>
</dbReference>
<accession>A0AAD7UPI5</accession>
<keyword evidence="2 4" id="KW-0863">Zinc-finger</keyword>